<proteinExistence type="predicted"/>
<keyword evidence="2" id="KW-1185">Reference proteome</keyword>
<gene>
    <name evidence="1" type="ORF">BpHYR1_042071</name>
</gene>
<protein>
    <submittedName>
        <fullName evidence="1">Uncharacterized protein</fullName>
    </submittedName>
</protein>
<dbReference type="Proteomes" id="UP000276133">
    <property type="component" value="Unassembled WGS sequence"/>
</dbReference>
<evidence type="ECO:0000313" key="2">
    <source>
        <dbReference type="Proteomes" id="UP000276133"/>
    </source>
</evidence>
<comment type="caution">
    <text evidence="1">The sequence shown here is derived from an EMBL/GenBank/DDBJ whole genome shotgun (WGS) entry which is preliminary data.</text>
</comment>
<dbReference type="AlphaFoldDB" id="A0A3M7SIN7"/>
<name>A0A3M7SIN7_BRAPC</name>
<sequence>MINYLSTINILLNAAVQNMNDFFKISPCLKFIGLKISKRIAFKAKNWFLLIYPALNDADTGSFYQSSTILHS</sequence>
<accession>A0A3M7SIN7</accession>
<organism evidence="1 2">
    <name type="scientific">Brachionus plicatilis</name>
    <name type="common">Marine rotifer</name>
    <name type="synonym">Brachionus muelleri</name>
    <dbReference type="NCBI Taxonomy" id="10195"/>
    <lineage>
        <taxon>Eukaryota</taxon>
        <taxon>Metazoa</taxon>
        <taxon>Spiralia</taxon>
        <taxon>Gnathifera</taxon>
        <taxon>Rotifera</taxon>
        <taxon>Eurotatoria</taxon>
        <taxon>Monogononta</taxon>
        <taxon>Pseudotrocha</taxon>
        <taxon>Ploima</taxon>
        <taxon>Brachionidae</taxon>
        <taxon>Brachionus</taxon>
    </lineage>
</organism>
<evidence type="ECO:0000313" key="1">
    <source>
        <dbReference type="EMBL" id="RNA35643.1"/>
    </source>
</evidence>
<dbReference type="EMBL" id="REGN01001308">
    <property type="protein sequence ID" value="RNA35643.1"/>
    <property type="molecule type" value="Genomic_DNA"/>
</dbReference>
<reference evidence="1 2" key="1">
    <citation type="journal article" date="2018" name="Sci. Rep.">
        <title>Genomic signatures of local adaptation to the degree of environmental predictability in rotifers.</title>
        <authorList>
            <person name="Franch-Gras L."/>
            <person name="Hahn C."/>
            <person name="Garcia-Roger E.M."/>
            <person name="Carmona M.J."/>
            <person name="Serra M."/>
            <person name="Gomez A."/>
        </authorList>
    </citation>
    <scope>NUCLEOTIDE SEQUENCE [LARGE SCALE GENOMIC DNA]</scope>
    <source>
        <strain evidence="1">HYR1</strain>
    </source>
</reference>